<name>A0A835C8I2_9POAL</name>
<dbReference type="EMBL" id="JACEFO010001730">
    <property type="protein sequence ID" value="KAF8715782.1"/>
    <property type="molecule type" value="Genomic_DNA"/>
</dbReference>
<dbReference type="GO" id="GO:0009187">
    <property type="term" value="P:cyclic nucleotide metabolic process"/>
    <property type="evidence" value="ECO:0007669"/>
    <property type="project" value="TreeGrafter"/>
</dbReference>
<keyword evidence="4" id="KW-1185">Reference proteome</keyword>
<proteinExistence type="predicted"/>
<evidence type="ECO:0008006" key="5">
    <source>
        <dbReference type="Google" id="ProtNLM"/>
    </source>
</evidence>
<reference evidence="3" key="1">
    <citation type="submission" date="2020-07" db="EMBL/GenBank/DDBJ databases">
        <title>Genome sequence and genetic diversity analysis of an under-domesticated orphan crop, white fonio (Digitaria exilis).</title>
        <authorList>
            <person name="Bennetzen J.L."/>
            <person name="Chen S."/>
            <person name="Ma X."/>
            <person name="Wang X."/>
            <person name="Yssel A.E.J."/>
            <person name="Chaluvadi S.R."/>
            <person name="Johnson M."/>
            <person name="Gangashetty P."/>
            <person name="Hamidou F."/>
            <person name="Sanogo M.D."/>
            <person name="Zwaenepoel A."/>
            <person name="Wallace J."/>
            <person name="Van De Peer Y."/>
            <person name="Van Deynze A."/>
        </authorList>
    </citation>
    <scope>NUCLEOTIDE SEQUENCE</scope>
    <source>
        <tissue evidence="3">Leaves</tissue>
    </source>
</reference>
<evidence type="ECO:0000313" key="3">
    <source>
        <dbReference type="EMBL" id="KAF8715782.1"/>
    </source>
</evidence>
<evidence type="ECO:0000256" key="1">
    <source>
        <dbReference type="SAM" id="Coils"/>
    </source>
</evidence>
<dbReference type="Gene3D" id="3.90.1140.10">
    <property type="entry name" value="Cyclic phosphodiesterase"/>
    <property type="match status" value="1"/>
</dbReference>
<dbReference type="AlphaFoldDB" id="A0A835C8I2"/>
<dbReference type="InterPro" id="IPR012386">
    <property type="entry name" value="Cyclic-nucl_3Pdiesterase"/>
</dbReference>
<dbReference type="SUPFAM" id="SSF55144">
    <property type="entry name" value="LigT-like"/>
    <property type="match status" value="1"/>
</dbReference>
<evidence type="ECO:0000256" key="2">
    <source>
        <dbReference type="SAM" id="MobiDB-lite"/>
    </source>
</evidence>
<dbReference type="FunFam" id="3.90.1140.10:FF:000007">
    <property type="entry name" value="Cyclic phosphodiesterase"/>
    <property type="match status" value="1"/>
</dbReference>
<evidence type="ECO:0000313" key="4">
    <source>
        <dbReference type="Proteomes" id="UP000636709"/>
    </source>
</evidence>
<accession>A0A835C8I2</accession>
<sequence>MDPLVSVPSVQGTVPAEHGELPHLRRDASPRQQSIFHYACASPLRHSPRLTPLPRLRFEPHRRSVSARMDPTDQSPEEVYSVWALPPEPVRDRLRHIMEGLRAAHGGPAFEPHATVVGDFRSRRSAAIEVLHTAAAGVQPYTARVTGVARGTFFYQCVYLLLEPTPEVVAASDHCCGHFGYKRKTPYMPHVSILYGDLTDEEKEEARKKVEELDKDIFGLEFEISDLALYRTDTADKSLESWELVEVCHLEKK</sequence>
<keyword evidence="1" id="KW-0175">Coiled coil</keyword>
<gene>
    <name evidence="3" type="ORF">HU200_026731</name>
</gene>
<dbReference type="Proteomes" id="UP000636709">
    <property type="component" value="Unassembled WGS sequence"/>
</dbReference>
<organism evidence="3 4">
    <name type="scientific">Digitaria exilis</name>
    <dbReference type="NCBI Taxonomy" id="1010633"/>
    <lineage>
        <taxon>Eukaryota</taxon>
        <taxon>Viridiplantae</taxon>
        <taxon>Streptophyta</taxon>
        <taxon>Embryophyta</taxon>
        <taxon>Tracheophyta</taxon>
        <taxon>Spermatophyta</taxon>
        <taxon>Magnoliopsida</taxon>
        <taxon>Liliopsida</taxon>
        <taxon>Poales</taxon>
        <taxon>Poaceae</taxon>
        <taxon>PACMAD clade</taxon>
        <taxon>Panicoideae</taxon>
        <taxon>Panicodae</taxon>
        <taxon>Paniceae</taxon>
        <taxon>Anthephorinae</taxon>
        <taxon>Digitaria</taxon>
    </lineage>
</organism>
<feature type="region of interest" description="Disordered" evidence="2">
    <location>
        <begin position="1"/>
        <end position="25"/>
    </location>
</feature>
<dbReference type="OrthoDB" id="514292at2759"/>
<dbReference type="GO" id="GO:0004113">
    <property type="term" value="F:2',3'-cyclic-nucleotide 3'-phosphodiesterase activity"/>
    <property type="evidence" value="ECO:0007669"/>
    <property type="project" value="TreeGrafter"/>
</dbReference>
<dbReference type="PANTHER" id="PTHR28141">
    <property type="entry name" value="2',3'-CYCLIC-NUCLEOTIDE 3'-PHOSPHODIESTERASE"/>
    <property type="match status" value="1"/>
</dbReference>
<dbReference type="PANTHER" id="PTHR28141:SF1">
    <property type="entry name" value="2',3'-CYCLIC-NUCLEOTIDE 3'-PHOSPHODIESTERASE"/>
    <property type="match status" value="1"/>
</dbReference>
<dbReference type="InterPro" id="IPR009097">
    <property type="entry name" value="Cyclic_Pdiesterase"/>
</dbReference>
<protein>
    <recommendedName>
        <fullName evidence="5">Cyclic phosphodiesterase</fullName>
    </recommendedName>
</protein>
<dbReference type="Pfam" id="PF13563">
    <property type="entry name" value="2_5_RNA_ligase2"/>
    <property type="match status" value="1"/>
</dbReference>
<comment type="caution">
    <text evidence="3">The sequence shown here is derived from an EMBL/GenBank/DDBJ whole genome shotgun (WGS) entry which is preliminary data.</text>
</comment>
<feature type="coiled-coil region" evidence="1">
    <location>
        <begin position="196"/>
        <end position="223"/>
    </location>
</feature>